<reference evidence="3 4" key="1">
    <citation type="submission" date="2015-04" db="EMBL/GenBank/DDBJ databases">
        <title>Complete genome sequence of Schizopora paradoxa KUC8140, a cosmopolitan wood degrader in East Asia.</title>
        <authorList>
            <consortium name="DOE Joint Genome Institute"/>
            <person name="Min B."/>
            <person name="Park H."/>
            <person name="Jang Y."/>
            <person name="Kim J.-J."/>
            <person name="Kim K.H."/>
            <person name="Pangilinan J."/>
            <person name="Lipzen A."/>
            <person name="Riley R."/>
            <person name="Grigoriev I.V."/>
            <person name="Spatafora J.W."/>
            <person name="Choi I.-G."/>
        </authorList>
    </citation>
    <scope>NUCLEOTIDE SEQUENCE [LARGE SCALE GENOMIC DNA]</scope>
    <source>
        <strain evidence="3 4">KUC8140</strain>
    </source>
</reference>
<dbReference type="EMBL" id="KQ086071">
    <property type="protein sequence ID" value="KLO08941.1"/>
    <property type="molecule type" value="Genomic_DNA"/>
</dbReference>
<feature type="transmembrane region" description="Helical" evidence="2">
    <location>
        <begin position="518"/>
        <end position="538"/>
    </location>
</feature>
<accession>A0A0H2RVX7</accession>
<gene>
    <name evidence="3" type="ORF">SCHPADRAFT_944015</name>
</gene>
<keyword evidence="2" id="KW-0472">Membrane</keyword>
<dbReference type="OrthoDB" id="9451547at2759"/>
<organism evidence="3 4">
    <name type="scientific">Schizopora paradoxa</name>
    <dbReference type="NCBI Taxonomy" id="27342"/>
    <lineage>
        <taxon>Eukaryota</taxon>
        <taxon>Fungi</taxon>
        <taxon>Dikarya</taxon>
        <taxon>Basidiomycota</taxon>
        <taxon>Agaricomycotina</taxon>
        <taxon>Agaricomycetes</taxon>
        <taxon>Hymenochaetales</taxon>
        <taxon>Schizoporaceae</taxon>
        <taxon>Schizopora</taxon>
    </lineage>
</organism>
<dbReference type="InParanoid" id="A0A0H2RVX7"/>
<name>A0A0H2RVX7_9AGAM</name>
<keyword evidence="2" id="KW-0812">Transmembrane</keyword>
<feature type="region of interest" description="Disordered" evidence="1">
    <location>
        <begin position="125"/>
        <end position="155"/>
    </location>
</feature>
<keyword evidence="2" id="KW-1133">Transmembrane helix</keyword>
<evidence type="ECO:0000313" key="4">
    <source>
        <dbReference type="Proteomes" id="UP000053477"/>
    </source>
</evidence>
<evidence type="ECO:0000313" key="3">
    <source>
        <dbReference type="EMBL" id="KLO08941.1"/>
    </source>
</evidence>
<feature type="transmembrane region" description="Helical" evidence="2">
    <location>
        <begin position="55"/>
        <end position="73"/>
    </location>
</feature>
<feature type="transmembrane region" description="Helical" evidence="2">
    <location>
        <begin position="472"/>
        <end position="498"/>
    </location>
</feature>
<keyword evidence="4" id="KW-1185">Reference proteome</keyword>
<dbReference type="PANTHER" id="PTHR35043">
    <property type="entry name" value="TRANSCRIPTION FACTOR DOMAIN-CONTAINING PROTEIN"/>
    <property type="match status" value="1"/>
</dbReference>
<dbReference type="Proteomes" id="UP000053477">
    <property type="component" value="Unassembled WGS sequence"/>
</dbReference>
<evidence type="ECO:0000256" key="1">
    <source>
        <dbReference type="SAM" id="MobiDB-lite"/>
    </source>
</evidence>
<evidence type="ECO:0000256" key="2">
    <source>
        <dbReference type="SAM" id="Phobius"/>
    </source>
</evidence>
<feature type="transmembrane region" description="Helical" evidence="2">
    <location>
        <begin position="440"/>
        <end position="460"/>
    </location>
</feature>
<sequence>MGVPVRLSTDTPISPLSNTLRLSKAIGSIGEIGSLSSQTSPPYVWESSPMKRGTYQILSLCASTTVICIWSAVHRNIPPKRLTGLRSYAMQVAWVFVAFFLPEFMFVYALRQFIDARRLVKKFSRSRTPPKTPRKKGWFAFPREDEGNLGDSELTGNLEAQDSHEQGTSSRNEILRPQSQPFTLVHAFYSLMGGYAFDVTAFDVIRPLENIDDDEADVDVNTALLRNGYYIDQKQTRTRAIISPNGVRFLMEHEPDLTADFSPSSITARSKSNGLSKAFLALQVTWFCVSCVSRLASHLPLTLLEVITAAHGLCTLATYAAWWHKPLNVEEPTFLMGERAREAFAFLRMASSGTGLISSLIEAPWTAPLLDGNSESHSELALALRAAARYGLSEAELKSLQNSDLTKDIETESDSVDTVINLSVKFVSVVMDFDDGGNNLFTVFIVIMPAVYGSVHLLGWNIQFPTLVERSLWRVVTVAICSSGVLLSIIGLCCNALSNVKLRARRLNNLCTSISDFLFVWLFIIPFLYLFSTSYLLVESIRQLFYLPPEAFVIASLSSYFPHFS</sequence>
<dbReference type="AlphaFoldDB" id="A0A0H2RVX7"/>
<protein>
    <submittedName>
        <fullName evidence="3">Uncharacterized protein</fullName>
    </submittedName>
</protein>
<feature type="transmembrane region" description="Helical" evidence="2">
    <location>
        <begin position="93"/>
        <end position="114"/>
    </location>
</feature>
<dbReference type="PANTHER" id="PTHR35043:SF7">
    <property type="entry name" value="TRANSCRIPTION FACTOR DOMAIN-CONTAINING PROTEIN"/>
    <property type="match status" value="1"/>
</dbReference>
<proteinExistence type="predicted"/>